<feature type="domain" description="PapC N-terminal" evidence="11">
    <location>
        <begin position="39"/>
        <end position="189"/>
    </location>
</feature>
<dbReference type="KEGG" id="prag:EKN56_09500"/>
<keyword evidence="6 9" id="KW-0732">Signal</keyword>
<dbReference type="InterPro" id="IPR043142">
    <property type="entry name" value="PapC-like_C_sf"/>
</dbReference>
<evidence type="ECO:0000256" key="7">
    <source>
        <dbReference type="ARBA" id="ARBA00023136"/>
    </source>
</evidence>
<dbReference type="RefSeq" id="WP_130591558.1">
    <property type="nucleotide sequence ID" value="NZ_CP034752.1"/>
</dbReference>
<dbReference type="GO" id="GO:0009297">
    <property type="term" value="P:pilus assembly"/>
    <property type="evidence" value="ECO:0007669"/>
    <property type="project" value="InterPro"/>
</dbReference>
<dbReference type="PANTHER" id="PTHR30451">
    <property type="entry name" value="OUTER MEMBRANE USHER PROTEIN"/>
    <property type="match status" value="1"/>
</dbReference>
<dbReference type="EMBL" id="CP034752">
    <property type="protein sequence ID" value="QBH96621.1"/>
    <property type="molecule type" value="Genomic_DNA"/>
</dbReference>
<comment type="subcellular location">
    <subcellularLocation>
        <location evidence="1">Cell outer membrane</location>
        <topology evidence="1">Multi-pass membrane protein</topology>
    </subcellularLocation>
</comment>
<evidence type="ECO:0000256" key="8">
    <source>
        <dbReference type="ARBA" id="ARBA00023237"/>
    </source>
</evidence>
<dbReference type="Proteomes" id="UP000293154">
    <property type="component" value="Chromosome"/>
</dbReference>
<keyword evidence="3" id="KW-0813">Transport</keyword>
<proteinExistence type="inferred from homology"/>
<dbReference type="PANTHER" id="PTHR30451:SF5">
    <property type="entry name" value="SLR0019 PROTEIN"/>
    <property type="match status" value="1"/>
</dbReference>
<dbReference type="OrthoDB" id="6500366at2"/>
<feature type="signal peptide" evidence="9">
    <location>
        <begin position="1"/>
        <end position="33"/>
    </location>
</feature>
<protein>
    <submittedName>
        <fullName evidence="12">Fimbrial biogenesis outer membrane usher protein</fullName>
    </submittedName>
</protein>
<sequence length="866" mass="96203">MIKLPKRMIIRKQCTLSVIAASILLSFSSGVWAEENDSEFESAFLRKDKNGASPDIFLYKNAIAPGMKRVEVVVNDRITDVYEVNFVPQSQGGQVVPCLNRRLLNDAGVKTELYDNWRTSLKNDDGPSEASAVCDDLEQRIPAARVFYDDAHQQLRLTLPQEAVNSQRFQMISPKEWDDGTPTLRTAYNGYFYHSRQKSSGSDGGRNINNSAFVSLNSTASFGALRVYSFDTFNKNPDRGWQSNHDRLYAERNIVSLSSKIYAGDIYTYTPSNIMGVIPLRGFTLGTNERMLLESQFTYAPVIRGTARTNARLIVRQRGNIVYSRTLTPGAFAIDDLYSAQMGADLDVTVEETDGTEQKFSVPYTSLPNMIRPGALRYSLSVGEYRDNQSDKPVMGALSIERGFEAFTLNVSGLGSDDYQSVAVGAAWNIGNIGAFSLDMAQARYTYDRVSGQYDQETKNGTALRLLYAKQFDTTDTGLRILGYQYRSEHFLSFSEFNSRNYHRREGYDNDYEDGDSLWNKRRRSRLEVNVNQGMQDYGSLYLTLSQDRYYGTSEKTTSASAGYGFMAGPANISLAYTYSKNGKGDNDNSLNLGISIPLRWGERGKNYNSVNYNLTRNKDNRYSQSVGFSGSSQNSPLSYSLNVQRDYQEKFSESASLSYDSSLAMLNTSISHSDYSDQFSAGMSGGLVLYKGGPILTPRMGDTIAIVETPGASGVGVSGSNNQTDYFGRAVVNYLSPYRYNTISLDTTNTQSVELKESARKVVPTEGAAVLMRFATRVGRRAMVIVQGPNAVPVGAIVTVEGQDEEAGIVGNNGLTYLTGLDARNDELLTVSWGRNNQQCQFTLPKLPDADDKSQWHQKIPVNCR</sequence>
<dbReference type="Pfam" id="PF00577">
    <property type="entry name" value="Usher"/>
    <property type="match status" value="1"/>
</dbReference>
<organism evidence="12 13">
    <name type="scientific">Limnobaculum zhutongyuii</name>
    <dbReference type="NCBI Taxonomy" id="2498113"/>
    <lineage>
        <taxon>Bacteria</taxon>
        <taxon>Pseudomonadati</taxon>
        <taxon>Pseudomonadota</taxon>
        <taxon>Gammaproteobacteria</taxon>
        <taxon>Enterobacterales</taxon>
        <taxon>Budviciaceae</taxon>
        <taxon>Limnobaculum</taxon>
    </lineage>
</organism>
<gene>
    <name evidence="12" type="ORF">EKN56_09500</name>
</gene>
<dbReference type="Pfam" id="PF13954">
    <property type="entry name" value="PapC_N"/>
    <property type="match status" value="1"/>
</dbReference>
<dbReference type="GO" id="GO:0015473">
    <property type="term" value="F:fimbrial usher porin activity"/>
    <property type="evidence" value="ECO:0007669"/>
    <property type="project" value="InterPro"/>
</dbReference>
<keyword evidence="8" id="KW-0998">Cell outer membrane</keyword>
<evidence type="ECO:0000256" key="9">
    <source>
        <dbReference type="SAM" id="SignalP"/>
    </source>
</evidence>
<evidence type="ECO:0000256" key="4">
    <source>
        <dbReference type="ARBA" id="ARBA00022452"/>
    </source>
</evidence>
<dbReference type="AlphaFoldDB" id="A0A411WK87"/>
<dbReference type="GO" id="GO:0009279">
    <property type="term" value="C:cell outer membrane"/>
    <property type="evidence" value="ECO:0007669"/>
    <property type="project" value="UniProtKB-SubCell"/>
</dbReference>
<reference evidence="12 13" key="1">
    <citation type="submission" date="2019-03" db="EMBL/GenBank/DDBJ databases">
        <title>Pragia sp. nov. isolated from the gut tract of Carduelis flavirostris.</title>
        <authorList>
            <person name="Ge Y."/>
        </authorList>
    </citation>
    <scope>NUCLEOTIDE SEQUENCE [LARGE SCALE GENOMIC DNA]</scope>
    <source>
        <strain evidence="12 13">CF-458</strain>
    </source>
</reference>
<comment type="similarity">
    <text evidence="2">Belongs to the fimbrial export usher family.</text>
</comment>
<evidence type="ECO:0000259" key="10">
    <source>
        <dbReference type="Pfam" id="PF13953"/>
    </source>
</evidence>
<evidence type="ECO:0000256" key="1">
    <source>
        <dbReference type="ARBA" id="ARBA00004571"/>
    </source>
</evidence>
<dbReference type="Gene3D" id="3.10.20.410">
    <property type="match status" value="1"/>
</dbReference>
<evidence type="ECO:0000256" key="5">
    <source>
        <dbReference type="ARBA" id="ARBA00022692"/>
    </source>
</evidence>
<keyword evidence="7" id="KW-0472">Membrane</keyword>
<keyword evidence="5" id="KW-0812">Transmembrane</keyword>
<dbReference type="Gene3D" id="2.60.40.3110">
    <property type="match status" value="1"/>
</dbReference>
<dbReference type="Gene3D" id="2.60.40.2070">
    <property type="match status" value="1"/>
</dbReference>
<keyword evidence="4" id="KW-1134">Transmembrane beta strand</keyword>
<name>A0A411WK87_9GAMM</name>
<evidence type="ECO:0000259" key="11">
    <source>
        <dbReference type="Pfam" id="PF13954"/>
    </source>
</evidence>
<evidence type="ECO:0000313" key="12">
    <source>
        <dbReference type="EMBL" id="QBH96621.1"/>
    </source>
</evidence>
<evidence type="ECO:0000256" key="2">
    <source>
        <dbReference type="ARBA" id="ARBA00008064"/>
    </source>
</evidence>
<dbReference type="InterPro" id="IPR037224">
    <property type="entry name" value="PapC_N_sf"/>
</dbReference>
<keyword evidence="13" id="KW-1185">Reference proteome</keyword>
<accession>A0A411WK87</accession>
<dbReference type="InterPro" id="IPR042186">
    <property type="entry name" value="FimD_plug_dom"/>
</dbReference>
<evidence type="ECO:0000313" key="13">
    <source>
        <dbReference type="Proteomes" id="UP000293154"/>
    </source>
</evidence>
<evidence type="ECO:0000256" key="6">
    <source>
        <dbReference type="ARBA" id="ARBA00022729"/>
    </source>
</evidence>
<dbReference type="Pfam" id="PF13953">
    <property type="entry name" value="PapC_C"/>
    <property type="match status" value="1"/>
</dbReference>
<evidence type="ECO:0000256" key="3">
    <source>
        <dbReference type="ARBA" id="ARBA00022448"/>
    </source>
</evidence>
<dbReference type="InterPro" id="IPR025949">
    <property type="entry name" value="PapC-like_C"/>
</dbReference>
<dbReference type="InterPro" id="IPR000015">
    <property type="entry name" value="Fimb_usher"/>
</dbReference>
<dbReference type="SUPFAM" id="SSF141729">
    <property type="entry name" value="FimD N-terminal domain-like"/>
    <property type="match status" value="1"/>
</dbReference>
<dbReference type="Gene3D" id="2.60.40.2610">
    <property type="entry name" value="Outer membrane usher protein FimD, plug domain"/>
    <property type="match status" value="1"/>
</dbReference>
<dbReference type="InterPro" id="IPR025885">
    <property type="entry name" value="PapC_N"/>
</dbReference>
<feature type="domain" description="PapC-like C-terminal" evidence="10">
    <location>
        <begin position="791"/>
        <end position="844"/>
    </location>
</feature>
<feature type="chain" id="PRO_5019541752" evidence="9">
    <location>
        <begin position="34"/>
        <end position="866"/>
    </location>
</feature>